<organism evidence="11 12">
    <name type="scientific">Microvirga arsenatis</name>
    <dbReference type="NCBI Taxonomy" id="2692265"/>
    <lineage>
        <taxon>Bacteria</taxon>
        <taxon>Pseudomonadati</taxon>
        <taxon>Pseudomonadota</taxon>
        <taxon>Alphaproteobacteria</taxon>
        <taxon>Hyphomicrobiales</taxon>
        <taxon>Methylobacteriaceae</taxon>
        <taxon>Microvirga</taxon>
    </lineage>
</organism>
<dbReference type="EC" id="2.3.1.82" evidence="2 9"/>
<dbReference type="InterPro" id="IPR050832">
    <property type="entry name" value="Bact_Acetyltransf"/>
</dbReference>
<evidence type="ECO:0000256" key="7">
    <source>
        <dbReference type="ARBA" id="ARBA00029660"/>
    </source>
</evidence>
<gene>
    <name evidence="11" type="ORF">GR303_14885</name>
</gene>
<keyword evidence="5 9" id="KW-0046">Antibiotic resistance</keyword>
<accession>A0ABW9YZ10</accession>
<evidence type="ECO:0000313" key="12">
    <source>
        <dbReference type="Proteomes" id="UP000818323"/>
    </source>
</evidence>
<proteinExistence type="predicted"/>
<dbReference type="InterPro" id="IPR024170">
    <property type="entry name" value="Aminoglycoside_N6-AcTrfrase"/>
</dbReference>
<keyword evidence="4 9" id="KW-0808">Transferase</keyword>
<dbReference type="InterPro" id="IPR016181">
    <property type="entry name" value="Acyl_CoA_acyltransferase"/>
</dbReference>
<protein>
    <recommendedName>
        <fullName evidence="3 9">Aminoglycoside N(6')-acetyltransferase type 1</fullName>
        <ecNumber evidence="2 9">2.3.1.82</ecNumber>
    </recommendedName>
    <alternativeName>
        <fullName evidence="7 9">Aminoglycoside resistance protein</fullName>
    </alternativeName>
</protein>
<dbReference type="EMBL" id="JAAAXJ010000007">
    <property type="protein sequence ID" value="NBJ25644.1"/>
    <property type="molecule type" value="Genomic_DNA"/>
</dbReference>
<evidence type="ECO:0000313" key="11">
    <source>
        <dbReference type="EMBL" id="NBJ25644.1"/>
    </source>
</evidence>
<dbReference type="InterPro" id="IPR000182">
    <property type="entry name" value="GNAT_dom"/>
</dbReference>
<dbReference type="PROSITE" id="PS51186">
    <property type="entry name" value="GNAT"/>
    <property type="match status" value="1"/>
</dbReference>
<dbReference type="RefSeq" id="WP_161723032.1">
    <property type="nucleotide sequence ID" value="NZ_JAAAXI010000006.1"/>
</dbReference>
<dbReference type="CDD" id="cd04301">
    <property type="entry name" value="NAT_SF"/>
    <property type="match status" value="1"/>
</dbReference>
<comment type="function">
    <text evidence="9">Catalyzes the transfer of an acetyl group from acetyl-CoA to the 6'-amino group of aminoglycoside molecules conferring resistance to antibiotics containing the purpurosamine ring.</text>
</comment>
<name>A0ABW9YZ10_9HYPH</name>
<evidence type="ECO:0000256" key="4">
    <source>
        <dbReference type="ARBA" id="ARBA00022679"/>
    </source>
</evidence>
<comment type="caution">
    <text evidence="11">The sequence shown here is derived from an EMBL/GenBank/DDBJ whole genome shotgun (WGS) entry which is preliminary data.</text>
</comment>
<dbReference type="Gene3D" id="3.40.630.30">
    <property type="match status" value="1"/>
</dbReference>
<dbReference type="NCBIfam" id="NF043067">
    <property type="entry name" value="AAC_6p_group_E"/>
    <property type="match status" value="1"/>
</dbReference>
<dbReference type="PIRSF" id="PIRSF000452">
    <property type="entry name" value="6-N-acetyltransf"/>
    <property type="match status" value="1"/>
</dbReference>
<comment type="subunit">
    <text evidence="1 9">Homodimer.</text>
</comment>
<evidence type="ECO:0000256" key="9">
    <source>
        <dbReference type="PIRNR" id="PIRNR000452"/>
    </source>
</evidence>
<evidence type="ECO:0000256" key="1">
    <source>
        <dbReference type="ARBA" id="ARBA00011738"/>
    </source>
</evidence>
<feature type="domain" description="N-acetyltransferase" evidence="10">
    <location>
        <begin position="7"/>
        <end position="156"/>
    </location>
</feature>
<comment type="catalytic activity">
    <reaction evidence="8 9">
        <text>kanamycin B + acetyl-CoA = N(6')-acetylkanamycin B + CoA + H(+)</text>
        <dbReference type="Rhea" id="RHEA:16449"/>
        <dbReference type="ChEBI" id="CHEBI:15378"/>
        <dbReference type="ChEBI" id="CHEBI:57287"/>
        <dbReference type="ChEBI" id="CHEBI:57288"/>
        <dbReference type="ChEBI" id="CHEBI:58390"/>
        <dbReference type="ChEBI" id="CHEBI:58549"/>
        <dbReference type="EC" id="2.3.1.82"/>
    </reaction>
</comment>
<keyword evidence="12" id="KW-1185">Reference proteome</keyword>
<evidence type="ECO:0000256" key="2">
    <source>
        <dbReference type="ARBA" id="ARBA00012888"/>
    </source>
</evidence>
<keyword evidence="6 9" id="KW-0012">Acyltransferase</keyword>
<evidence type="ECO:0000256" key="5">
    <source>
        <dbReference type="ARBA" id="ARBA00023251"/>
    </source>
</evidence>
<sequence length="156" mass="17606">MTDVLECRVEPCTLQAVEEWVALRHALWPEGSEQEHRAEAQAMLWEQKEAIALLVRLPDGTAAGFAEAALRHDYVNGCSTSPVAFLEGIYVRPEHRRKGLARLLCKAVEDWANRLGCRELASDVLIRNTASQSMHEALGFEETERVVYYRKLLSSP</sequence>
<dbReference type="PANTHER" id="PTHR43877">
    <property type="entry name" value="AMINOALKYLPHOSPHONATE N-ACETYLTRANSFERASE-RELATED-RELATED"/>
    <property type="match status" value="1"/>
</dbReference>
<dbReference type="SUPFAM" id="SSF55729">
    <property type="entry name" value="Acyl-CoA N-acyltransferases (Nat)"/>
    <property type="match status" value="1"/>
</dbReference>
<evidence type="ECO:0000259" key="10">
    <source>
        <dbReference type="PROSITE" id="PS51186"/>
    </source>
</evidence>
<evidence type="ECO:0000256" key="8">
    <source>
        <dbReference type="ARBA" id="ARBA00048923"/>
    </source>
</evidence>
<reference evidence="11 12" key="1">
    <citation type="submission" date="2020-01" db="EMBL/GenBank/DDBJ databases">
        <title>Microvirga sp. nov., an arsenate reduction bacterium isolated from Tibet hotspring sediments.</title>
        <authorList>
            <person name="Yuan C.-G."/>
        </authorList>
    </citation>
    <scope>NUCLEOTIDE SEQUENCE [LARGE SCALE GENOMIC DNA]</scope>
    <source>
        <strain evidence="11 12">SYSU G3D203</strain>
    </source>
</reference>
<dbReference type="Proteomes" id="UP000818323">
    <property type="component" value="Unassembled WGS sequence"/>
</dbReference>
<evidence type="ECO:0000256" key="3">
    <source>
        <dbReference type="ARBA" id="ARBA00017677"/>
    </source>
</evidence>
<dbReference type="Pfam" id="PF00583">
    <property type="entry name" value="Acetyltransf_1"/>
    <property type="match status" value="1"/>
</dbReference>
<evidence type="ECO:0000256" key="6">
    <source>
        <dbReference type="ARBA" id="ARBA00023315"/>
    </source>
</evidence>